<evidence type="ECO:0000313" key="2">
    <source>
        <dbReference type="Proteomes" id="UP001434883"/>
    </source>
</evidence>
<gene>
    <name evidence="1" type="ORF">XENOCAPTIV_016732</name>
</gene>
<name>A0ABV0R3V3_9TELE</name>
<accession>A0ABV0R3V3</accession>
<organism evidence="1 2">
    <name type="scientific">Xenoophorus captivus</name>
    <dbReference type="NCBI Taxonomy" id="1517983"/>
    <lineage>
        <taxon>Eukaryota</taxon>
        <taxon>Metazoa</taxon>
        <taxon>Chordata</taxon>
        <taxon>Craniata</taxon>
        <taxon>Vertebrata</taxon>
        <taxon>Euteleostomi</taxon>
        <taxon>Actinopterygii</taxon>
        <taxon>Neopterygii</taxon>
        <taxon>Teleostei</taxon>
        <taxon>Neoteleostei</taxon>
        <taxon>Acanthomorphata</taxon>
        <taxon>Ovalentaria</taxon>
        <taxon>Atherinomorphae</taxon>
        <taxon>Cyprinodontiformes</taxon>
        <taxon>Goodeidae</taxon>
        <taxon>Xenoophorus</taxon>
    </lineage>
</organism>
<dbReference type="EMBL" id="JAHRIN010033644">
    <property type="protein sequence ID" value="MEQ2202318.1"/>
    <property type="molecule type" value="Genomic_DNA"/>
</dbReference>
<dbReference type="Proteomes" id="UP001434883">
    <property type="component" value="Unassembled WGS sequence"/>
</dbReference>
<protein>
    <submittedName>
        <fullName evidence="1">Uncharacterized protein</fullName>
    </submittedName>
</protein>
<proteinExistence type="predicted"/>
<reference evidence="1 2" key="1">
    <citation type="submission" date="2021-06" db="EMBL/GenBank/DDBJ databases">
        <authorList>
            <person name="Palmer J.M."/>
        </authorList>
    </citation>
    <scope>NUCLEOTIDE SEQUENCE [LARGE SCALE GENOMIC DNA]</scope>
    <source>
        <strain evidence="1 2">XC_2019</strain>
        <tissue evidence="1">Muscle</tissue>
    </source>
</reference>
<keyword evidence="2" id="KW-1185">Reference proteome</keyword>
<evidence type="ECO:0000313" key="1">
    <source>
        <dbReference type="EMBL" id="MEQ2202318.1"/>
    </source>
</evidence>
<sequence>MRKYPVSSSGRDKNAVLFSEVSGEWADLLEMIKKTTVAQTNTLQYQVTLYFIGYSFLKHIILKFILKCCGSVAKRKEEKNGCGPWFEYGNKVLFKGSYCFKRSV</sequence>
<comment type="caution">
    <text evidence="1">The sequence shown here is derived from an EMBL/GenBank/DDBJ whole genome shotgun (WGS) entry which is preliminary data.</text>
</comment>